<dbReference type="AlphaFoldDB" id="A0ABD6C704"/>
<organism evidence="1 2">
    <name type="scientific">Halorientalis brevis</name>
    <dbReference type="NCBI Taxonomy" id="1126241"/>
    <lineage>
        <taxon>Archaea</taxon>
        <taxon>Methanobacteriati</taxon>
        <taxon>Methanobacteriota</taxon>
        <taxon>Stenosarchaea group</taxon>
        <taxon>Halobacteria</taxon>
        <taxon>Halobacteriales</taxon>
        <taxon>Haloarculaceae</taxon>
        <taxon>Halorientalis</taxon>
    </lineage>
</organism>
<comment type="caution">
    <text evidence="1">The sequence shown here is derived from an EMBL/GenBank/DDBJ whole genome shotgun (WGS) entry which is preliminary data.</text>
</comment>
<evidence type="ECO:0000313" key="1">
    <source>
        <dbReference type="EMBL" id="MFD1585543.1"/>
    </source>
</evidence>
<reference evidence="1 2" key="1">
    <citation type="journal article" date="2019" name="Int. J. Syst. Evol. Microbiol.">
        <title>The Global Catalogue of Microorganisms (GCM) 10K type strain sequencing project: providing services to taxonomists for standard genome sequencing and annotation.</title>
        <authorList>
            <consortium name="The Broad Institute Genomics Platform"/>
            <consortium name="The Broad Institute Genome Sequencing Center for Infectious Disease"/>
            <person name="Wu L."/>
            <person name="Ma J."/>
        </authorList>
    </citation>
    <scope>NUCLEOTIDE SEQUENCE [LARGE SCALE GENOMIC DNA]</scope>
    <source>
        <strain evidence="1 2">CGMCC 1.12125</strain>
    </source>
</reference>
<keyword evidence="2" id="KW-1185">Reference proteome</keyword>
<protein>
    <submittedName>
        <fullName evidence="1">DUF6230 family protein</fullName>
    </submittedName>
</protein>
<dbReference type="InterPro" id="IPR046198">
    <property type="entry name" value="DUF6230"/>
</dbReference>
<dbReference type="Proteomes" id="UP001597119">
    <property type="component" value="Unassembled WGS sequence"/>
</dbReference>
<gene>
    <name evidence="1" type="ORF">ACFR9U_01005</name>
</gene>
<evidence type="ECO:0000313" key="2">
    <source>
        <dbReference type="Proteomes" id="UP001597119"/>
    </source>
</evidence>
<dbReference type="Pfam" id="PF19741">
    <property type="entry name" value="DUF6230"/>
    <property type="match status" value="1"/>
</dbReference>
<sequence length="206" mass="21731">MLFLSTGTAFATPISGIGGFVIEADTITGQDLMLYPGDGDAENYSSGEGYPQGVVELNGVTIDDLKLIKRFNLNQYNVADANARLVITAGSGSANVTSGQLLLKTPELSATNAEFSGLEIDEEKTANTRKGIHNMITLRAPGNATEASVTRQVNLTGGSNPGLLLEGAQIRATYLATNTITLPDLGLEVQLDTNNNGNYTDPQDYT</sequence>
<dbReference type="EMBL" id="JBHUDJ010000001">
    <property type="protein sequence ID" value="MFD1585543.1"/>
    <property type="molecule type" value="Genomic_DNA"/>
</dbReference>
<name>A0ABD6C704_9EURY</name>
<dbReference type="RefSeq" id="WP_247378015.1">
    <property type="nucleotide sequence ID" value="NZ_JALLGV010000004.1"/>
</dbReference>
<accession>A0ABD6C704</accession>
<proteinExistence type="predicted"/>